<feature type="transmembrane region" description="Helical" evidence="1">
    <location>
        <begin position="517"/>
        <end position="539"/>
    </location>
</feature>
<keyword evidence="1" id="KW-0812">Transmembrane</keyword>
<dbReference type="OrthoDB" id="3158487at2759"/>
<gene>
    <name evidence="2" type="ORF">MVEN_02347200</name>
</gene>
<feature type="transmembrane region" description="Helical" evidence="1">
    <location>
        <begin position="40"/>
        <end position="63"/>
    </location>
</feature>
<keyword evidence="1" id="KW-0472">Membrane</keyword>
<keyword evidence="3" id="KW-1185">Reference proteome</keyword>
<sequence length="611" mass="65102">MAYPTHPREESIARLQAGSMNDASDGTHASTPPNSRGIGVWTPLCIVGGTLLAGIVALLHYIFDSHLNKHSVFGYWTQTKSSQIEILLANAFKILFCFSAGVSLCQVSWHTMRRQPLRLPDLNALLSEPSLKTLPRINLIFQAPLALAIIVTILASPLITVFAPSLTARQADGVTRTLTVPTLNLTTDGVLGDFTEKNSQYGLVTSTWDKAALGALLSADVVGWPIPDGCAPECQYNLTYSAPAVRCSDLTPDQIDDGVSDSTRYVSRVFQDPPAAYLLAYDSELSSSASAALNFTAQDRFAGLSEDSSVLNDQYGWTLAYVPFSASNADPGALINAAGSVCTFFNATHEARTHYFNGTQETHVSVVEFHAPLNTTYKVRFGLYTDGGDLTGTIVGVEGVSYAPGVGAQVHALAMADAINNRLIGTIIRNGNTGILSTADTLIAETNIFDPIDSLAPGTQFPGLNISSPIANVSQALQDLVANATVGFIHLNTGFVTVLASVPSSDIVYIFKNRTLAITYLLSLSILVLIGVAGMFALISNGEPSSNGFSELLLATRNPKLDAVAKTVKADPQLSDRLRLMFGSVTMPNGEVDTVFGVASEQKVEALRKCM</sequence>
<evidence type="ECO:0000256" key="1">
    <source>
        <dbReference type="SAM" id="Phobius"/>
    </source>
</evidence>
<dbReference type="AlphaFoldDB" id="A0A8H6X352"/>
<feature type="transmembrane region" description="Helical" evidence="1">
    <location>
        <begin position="84"/>
        <end position="109"/>
    </location>
</feature>
<reference evidence="2" key="1">
    <citation type="submission" date="2020-05" db="EMBL/GenBank/DDBJ databases">
        <title>Mycena genomes resolve the evolution of fungal bioluminescence.</title>
        <authorList>
            <person name="Tsai I.J."/>
        </authorList>
    </citation>
    <scope>NUCLEOTIDE SEQUENCE</scope>
    <source>
        <strain evidence="2">CCC161011</strain>
    </source>
</reference>
<protein>
    <submittedName>
        <fullName evidence="2">Uncharacterized protein</fullName>
    </submittedName>
</protein>
<accession>A0A8H6X352</accession>
<feature type="transmembrane region" description="Helical" evidence="1">
    <location>
        <begin position="139"/>
        <end position="163"/>
    </location>
</feature>
<organism evidence="2 3">
    <name type="scientific">Mycena venus</name>
    <dbReference type="NCBI Taxonomy" id="2733690"/>
    <lineage>
        <taxon>Eukaryota</taxon>
        <taxon>Fungi</taxon>
        <taxon>Dikarya</taxon>
        <taxon>Basidiomycota</taxon>
        <taxon>Agaricomycotina</taxon>
        <taxon>Agaricomycetes</taxon>
        <taxon>Agaricomycetidae</taxon>
        <taxon>Agaricales</taxon>
        <taxon>Marasmiineae</taxon>
        <taxon>Mycenaceae</taxon>
        <taxon>Mycena</taxon>
    </lineage>
</organism>
<dbReference type="EMBL" id="JACAZI010000029">
    <property type="protein sequence ID" value="KAF7333322.1"/>
    <property type="molecule type" value="Genomic_DNA"/>
</dbReference>
<dbReference type="PANTHER" id="PTHR35041:SF6">
    <property type="entry name" value="FORMYLMETHIONINE DEFORMYLASE-LIKE PROTEIN-RELATED"/>
    <property type="match status" value="1"/>
</dbReference>
<comment type="caution">
    <text evidence="2">The sequence shown here is derived from an EMBL/GenBank/DDBJ whole genome shotgun (WGS) entry which is preliminary data.</text>
</comment>
<name>A0A8H6X352_9AGAR</name>
<dbReference type="Proteomes" id="UP000620124">
    <property type="component" value="Unassembled WGS sequence"/>
</dbReference>
<keyword evidence="1" id="KW-1133">Transmembrane helix</keyword>
<proteinExistence type="predicted"/>
<evidence type="ECO:0000313" key="3">
    <source>
        <dbReference type="Proteomes" id="UP000620124"/>
    </source>
</evidence>
<dbReference type="PANTHER" id="PTHR35041">
    <property type="entry name" value="MEDIATOR OF RNA POLYMERASE II TRANSCRIPTION SUBUNIT 1"/>
    <property type="match status" value="1"/>
</dbReference>
<evidence type="ECO:0000313" key="2">
    <source>
        <dbReference type="EMBL" id="KAF7333322.1"/>
    </source>
</evidence>